<dbReference type="InterPro" id="IPR051908">
    <property type="entry name" value="Ribosomal_N-acetyltransferase"/>
</dbReference>
<dbReference type="InterPro" id="IPR000182">
    <property type="entry name" value="GNAT_dom"/>
</dbReference>
<dbReference type="SUPFAM" id="SSF55729">
    <property type="entry name" value="Acyl-CoA N-acyltransferases (Nat)"/>
    <property type="match status" value="1"/>
</dbReference>
<dbReference type="RefSeq" id="WP_269311855.1">
    <property type="nucleotide sequence ID" value="NZ_CP114052.1"/>
</dbReference>
<reference evidence="2" key="1">
    <citation type="submission" date="2022-12" db="EMBL/GenBank/DDBJ databases">
        <title>Peptostreptococcus.</title>
        <authorList>
            <person name="Lee S.H."/>
        </authorList>
    </citation>
    <scope>NUCLEOTIDE SEQUENCE</scope>
    <source>
        <strain evidence="2">CBA3647</strain>
    </source>
</reference>
<proteinExistence type="predicted"/>
<dbReference type="EMBL" id="CP114052">
    <property type="protein sequence ID" value="WAW15162.1"/>
    <property type="molecule type" value="Genomic_DNA"/>
</dbReference>
<feature type="domain" description="N-acetyltransferase" evidence="1">
    <location>
        <begin position="8"/>
        <end position="136"/>
    </location>
</feature>
<dbReference type="InterPro" id="IPR016181">
    <property type="entry name" value="Acyl_CoA_acyltransferase"/>
</dbReference>
<evidence type="ECO:0000313" key="2">
    <source>
        <dbReference type="EMBL" id="WAW15162.1"/>
    </source>
</evidence>
<dbReference type="Gene3D" id="3.40.630.30">
    <property type="match status" value="1"/>
</dbReference>
<organism evidence="2 3">
    <name type="scientific">Peptostreptococcus equinus</name>
    <dbReference type="NCBI Taxonomy" id="3003601"/>
    <lineage>
        <taxon>Bacteria</taxon>
        <taxon>Bacillati</taxon>
        <taxon>Bacillota</taxon>
        <taxon>Clostridia</taxon>
        <taxon>Peptostreptococcales</taxon>
        <taxon>Peptostreptococcaceae</taxon>
        <taxon>Peptostreptococcus</taxon>
    </lineage>
</organism>
<sequence length="193" mass="23157">MSYKHFDDLFSVYSSLTSDDSFTYMVFDKFEKVECFKLFFENMIKSIDPYYLAIIDNKSKKAIGSFALMRIDKNNRVIEIGSILYSDILKKSKMATEAQYLIMKYVFEDIKYRRYEWKCDNYNEPSKRAAKRLGFKYEGLFRKAMVYKGRNRDTAWFSIIDDEWKLLKNKFEAWLEDSNFDKEGKQIKALNEL</sequence>
<keyword evidence="3" id="KW-1185">Reference proteome</keyword>
<dbReference type="PANTHER" id="PTHR43441">
    <property type="entry name" value="RIBOSOMAL-PROTEIN-SERINE ACETYLTRANSFERASE"/>
    <property type="match status" value="1"/>
</dbReference>
<name>A0ABY7JP89_9FIRM</name>
<dbReference type="Pfam" id="PF13302">
    <property type="entry name" value="Acetyltransf_3"/>
    <property type="match status" value="1"/>
</dbReference>
<protein>
    <submittedName>
        <fullName evidence="2">GNAT family protein</fullName>
    </submittedName>
</protein>
<accession>A0ABY7JP89</accession>
<dbReference type="PANTHER" id="PTHR43441:SF2">
    <property type="entry name" value="FAMILY ACETYLTRANSFERASE, PUTATIVE (AFU_ORTHOLOGUE AFUA_7G00850)-RELATED"/>
    <property type="match status" value="1"/>
</dbReference>
<evidence type="ECO:0000259" key="1">
    <source>
        <dbReference type="Pfam" id="PF13302"/>
    </source>
</evidence>
<evidence type="ECO:0000313" key="3">
    <source>
        <dbReference type="Proteomes" id="UP001164187"/>
    </source>
</evidence>
<dbReference type="Proteomes" id="UP001164187">
    <property type="component" value="Chromosome"/>
</dbReference>
<gene>
    <name evidence="2" type="ORF">O0R46_01560</name>
</gene>